<dbReference type="Proteomes" id="UP001652625">
    <property type="component" value="Chromosome 07"/>
</dbReference>
<evidence type="ECO:0000259" key="6">
    <source>
        <dbReference type="Pfam" id="PF04937"/>
    </source>
</evidence>
<keyword evidence="3" id="KW-0863">Zinc-finger</keyword>
<organism evidence="7 8">
    <name type="scientific">Hydra vulgaris</name>
    <name type="common">Hydra</name>
    <name type="synonym">Hydra attenuata</name>
    <dbReference type="NCBI Taxonomy" id="6087"/>
    <lineage>
        <taxon>Eukaryota</taxon>
        <taxon>Metazoa</taxon>
        <taxon>Cnidaria</taxon>
        <taxon>Hydrozoa</taxon>
        <taxon>Hydroidolina</taxon>
        <taxon>Anthoathecata</taxon>
        <taxon>Aplanulata</taxon>
        <taxon>Hydridae</taxon>
        <taxon>Hydra</taxon>
    </lineage>
</organism>
<dbReference type="InterPro" id="IPR007021">
    <property type="entry name" value="DUF659"/>
</dbReference>
<dbReference type="Pfam" id="PF04937">
    <property type="entry name" value="DUF659"/>
    <property type="match status" value="1"/>
</dbReference>
<dbReference type="GeneID" id="136082201"/>
<accession>A0ABM4C5E2</accession>
<proteinExistence type="predicted"/>
<dbReference type="RefSeq" id="XP_065656790.1">
    <property type="nucleotide sequence ID" value="XM_065800718.1"/>
</dbReference>
<dbReference type="InterPro" id="IPR052035">
    <property type="entry name" value="ZnF_BED_domain_contain"/>
</dbReference>
<keyword evidence="5" id="KW-0539">Nucleus</keyword>
<evidence type="ECO:0000256" key="1">
    <source>
        <dbReference type="ARBA" id="ARBA00004123"/>
    </source>
</evidence>
<sequence>MENVTKLSKTVSGKVILQCQCNYCNEIINSQKIERIRIHLKKCKKKNPSADVAERNKNFILNDGQVSSQTSVNLLCNFVSPVTSESFEASSTSGVFGSSYSGSTSTPYKKQKLIENYISRTSSDQKDVFDLQVAKFFFACNIPFNAVENKEFKNCVNFLRPGYDPPNRKKLSGELLDKVNDEVVVSMKSEFANNRSTITLIQDGWSSVRNDPIIAHSVHNGKTPYLIFTIDVGSEKKTSEYCAQLAIQAIKHIKKVYEQDVFAICTDNENKMKKMKEVLKEEYPLLLTYGCSAHYLNLVEKHVTPNFLTHLIEVNKYFRNHHQPRGWLLDDRNGVMPQLPNDTRWNSQVDCLKTYIKNYNHYLDIIEKHEGDIKHNIKKIIGNAGIFREVKNLLIQLEKCEIALDKIDIYKVTQHHCQMHVKFGYSPEG</sequence>
<gene>
    <name evidence="8" type="primary">LOC136082201</name>
</gene>
<keyword evidence="7" id="KW-1185">Reference proteome</keyword>
<evidence type="ECO:0000256" key="2">
    <source>
        <dbReference type="ARBA" id="ARBA00022723"/>
    </source>
</evidence>
<name>A0ABM4C5E2_HYDVU</name>
<evidence type="ECO:0000256" key="4">
    <source>
        <dbReference type="ARBA" id="ARBA00022833"/>
    </source>
</evidence>
<keyword evidence="2" id="KW-0479">Metal-binding</keyword>
<evidence type="ECO:0000256" key="5">
    <source>
        <dbReference type="ARBA" id="ARBA00023242"/>
    </source>
</evidence>
<dbReference type="PANTHER" id="PTHR46481">
    <property type="entry name" value="ZINC FINGER BED DOMAIN-CONTAINING PROTEIN 4"/>
    <property type="match status" value="1"/>
</dbReference>
<dbReference type="SUPFAM" id="SSF140996">
    <property type="entry name" value="Hermes dimerisation domain"/>
    <property type="match status" value="1"/>
</dbReference>
<comment type="subcellular location">
    <subcellularLocation>
        <location evidence="1">Nucleus</location>
    </subcellularLocation>
</comment>
<dbReference type="PANTHER" id="PTHR46481:SF10">
    <property type="entry name" value="ZINC FINGER BED DOMAIN-CONTAINING PROTEIN 39"/>
    <property type="match status" value="1"/>
</dbReference>
<reference evidence="8" key="1">
    <citation type="submission" date="2025-08" db="UniProtKB">
        <authorList>
            <consortium name="RefSeq"/>
        </authorList>
    </citation>
    <scope>IDENTIFICATION</scope>
</reference>
<evidence type="ECO:0000256" key="3">
    <source>
        <dbReference type="ARBA" id="ARBA00022771"/>
    </source>
</evidence>
<dbReference type="InterPro" id="IPR012337">
    <property type="entry name" value="RNaseH-like_sf"/>
</dbReference>
<dbReference type="SUPFAM" id="SSF53098">
    <property type="entry name" value="Ribonuclease H-like"/>
    <property type="match status" value="1"/>
</dbReference>
<feature type="domain" description="DUF659" evidence="6">
    <location>
        <begin position="166"/>
        <end position="301"/>
    </location>
</feature>
<protein>
    <submittedName>
        <fullName evidence="8">Uncharacterized protein LOC136082201</fullName>
    </submittedName>
</protein>
<keyword evidence="4" id="KW-0862">Zinc</keyword>
<evidence type="ECO:0000313" key="7">
    <source>
        <dbReference type="Proteomes" id="UP001652625"/>
    </source>
</evidence>
<evidence type="ECO:0000313" key="8">
    <source>
        <dbReference type="RefSeq" id="XP_065656790.1"/>
    </source>
</evidence>